<comment type="cofactor">
    <cofactor evidence="1">
        <name>Mg(2+)</name>
        <dbReference type="ChEBI" id="CHEBI:18420"/>
    </cofactor>
</comment>
<dbReference type="InterPro" id="IPR035901">
    <property type="entry name" value="GIY-YIG_endonuc_sf"/>
</dbReference>
<evidence type="ECO:0000256" key="1">
    <source>
        <dbReference type="ARBA" id="ARBA00001946"/>
    </source>
</evidence>
<evidence type="ECO:0000259" key="3">
    <source>
        <dbReference type="PROSITE" id="PS50164"/>
    </source>
</evidence>
<proteinExistence type="predicted"/>
<dbReference type="SUPFAM" id="SSF82771">
    <property type="entry name" value="GIY-YIG endonuclease"/>
    <property type="match status" value="1"/>
</dbReference>
<keyword evidence="2" id="KW-0460">Magnesium</keyword>
<organism evidence="4">
    <name type="scientific">uncultured Caudovirales phage</name>
    <dbReference type="NCBI Taxonomy" id="2100421"/>
    <lineage>
        <taxon>Viruses</taxon>
        <taxon>Duplodnaviria</taxon>
        <taxon>Heunggongvirae</taxon>
        <taxon>Uroviricota</taxon>
        <taxon>Caudoviricetes</taxon>
        <taxon>Peduoviridae</taxon>
        <taxon>Maltschvirus</taxon>
        <taxon>Maltschvirus maltsch</taxon>
    </lineage>
</organism>
<reference evidence="4" key="1">
    <citation type="submission" date="2020-05" db="EMBL/GenBank/DDBJ databases">
        <authorList>
            <person name="Chiriac C."/>
            <person name="Salcher M."/>
            <person name="Ghai R."/>
            <person name="Kavagutti S V."/>
        </authorList>
    </citation>
    <scope>NUCLEOTIDE SEQUENCE</scope>
</reference>
<dbReference type="EMBL" id="LR797252">
    <property type="protein sequence ID" value="CAB4196825.1"/>
    <property type="molecule type" value="Genomic_DNA"/>
</dbReference>
<name>A0A6J5RX43_9CAUD</name>
<gene>
    <name evidence="4" type="ORF">UFOVP1290_345</name>
</gene>
<accession>A0A6J5RX43</accession>
<dbReference type="PANTHER" id="PTHR34477:SF1">
    <property type="entry name" value="UPF0213 PROTEIN YHBQ"/>
    <property type="match status" value="1"/>
</dbReference>
<dbReference type="Gene3D" id="3.40.1440.10">
    <property type="entry name" value="GIY-YIG endonuclease"/>
    <property type="match status" value="1"/>
</dbReference>
<sequence length="176" mass="20764">MNKTIFILVEIKEFKLIKKYNFKKFPSVAYKHDIFSATLNQEFACNVAQEWSSFNDGIKFVLSFQVDEKYIDNYQLVENLELFNNLIIGKITMIKMYQKWYVYLLRCEKDDTLYCGITNNLDKRVKAHNSGNGAKYTKTRMPVSVLKFWVVDSKSIALKREYQIKQLSRAQKLALI</sequence>
<protein>
    <submittedName>
        <fullName evidence="4">GIY-YIG_UPF0213 domain containing protein</fullName>
    </submittedName>
</protein>
<evidence type="ECO:0000256" key="2">
    <source>
        <dbReference type="ARBA" id="ARBA00022842"/>
    </source>
</evidence>
<dbReference type="InterPro" id="IPR000305">
    <property type="entry name" value="GIY-YIG_endonuc"/>
</dbReference>
<dbReference type="Pfam" id="PF01541">
    <property type="entry name" value="GIY-YIG"/>
    <property type="match status" value="1"/>
</dbReference>
<evidence type="ECO:0000313" key="4">
    <source>
        <dbReference type="EMBL" id="CAB4196825.1"/>
    </source>
</evidence>
<dbReference type="CDD" id="cd10456">
    <property type="entry name" value="GIY-YIG_UPF0213"/>
    <property type="match status" value="1"/>
</dbReference>
<feature type="domain" description="GIY-YIG" evidence="3">
    <location>
        <begin position="98"/>
        <end position="174"/>
    </location>
</feature>
<dbReference type="PROSITE" id="PS50164">
    <property type="entry name" value="GIY_YIG"/>
    <property type="match status" value="1"/>
</dbReference>
<dbReference type="PANTHER" id="PTHR34477">
    <property type="entry name" value="UPF0213 PROTEIN YHBQ"/>
    <property type="match status" value="1"/>
</dbReference>
<dbReference type="InterPro" id="IPR050190">
    <property type="entry name" value="UPF0213_domain"/>
</dbReference>